<dbReference type="PANTHER" id="PTHR32294">
    <property type="entry name" value="DNA POLYMERASE III SUBUNIT ALPHA"/>
    <property type="match status" value="1"/>
</dbReference>
<evidence type="ECO:0000256" key="3">
    <source>
        <dbReference type="ARBA" id="ARBA00019114"/>
    </source>
</evidence>
<dbReference type="SUPFAM" id="SSF89550">
    <property type="entry name" value="PHP domain-like"/>
    <property type="match status" value="1"/>
</dbReference>
<comment type="subcellular location">
    <subcellularLocation>
        <location evidence="1">Cytoplasm</location>
    </subcellularLocation>
</comment>
<sequence>MAESEREYTEMQSNFIHLHNHTDFSLLDGAAPIPRYMAKAKELGMKSLAITDHGNMFGALRFYYAAKDAGINPIIGCEFYCNPKGHTERPLPGGKKTSQYHLILLAMNEKGYHNLMELNSISYTEGFYFKPRIDDELLIEHNEGLICLSACLGGEILQHLLNDQYDLAKERAQWFASVFDDGRYYLEMQDHGLPEQKKTNPLLKQISDETGIPLVCTNDIHYIEKSDANAQDLLLCVGTNSKKNDPNRMRFPNQEFYMKSEQEMRELFKWCPQAIENTAKIAERCNLEIHFPGPLLPNFEVPPGFRDTAEYLRHLSNEGLKKRYETITEDLQKRLDYELDIITKMQFEGYFLIVMDYIQWAKNHDIPVGPGRGSGAGSLVAYSLGITDVDPIKYNLLFERFLNPERVSMPDFDIDFCYERRQEVINYVTEHYGTERVAQIATFGTLKAKAVVKDVARVLDIPFEESNNICKLIPDDPKMNLTKAFAQNNELAELEKKGGVYAELFDAARRLEGLNRHTSTHAAGVVIGKENLLNYVPLYRDAKTGAISTQYSMDLIEECGLVKMDFLGLKTLTLIKHTEDLIKKKDPSFNASKIDEQDEKTFAMLGRGESNAVFQFESQGMQNILKEAKPNDIEDLVALNALYRPGPMAYIPQFINCKLGKQPITYANPELEEELKTTYGVIVYQEQVMKVAQIIAGYSLGNADILRRIMGKKKVAALEKEKVKFIAGAKALGRTEQHAIEIFEMLEPFAGYGFNKSHAVAYSVVAYQTAYLKANYPSEFWAANLTNEMGNPDKFSEYLQVAKDNGLEILPPSINYSDKHFSVVEGKIVYGLAGIKNVGEGIVELIVKEREENGPYKDLLDFLTRLDTKAMNTKLLESLIKAGAFDTLGTNRPTLLENLSDAITYVQKRKEATAFGQISLFDEETEAAMETFSMREVPDWNLPEKLEMEKGLLGFYISGHPLDAFNQAIAQRVTVNTAKLEQVPFGRQVNIIAMVTGIRPFTTQKGSVMGFLQLTDKNATFDATLFPKTYEQYRDILKVDGIYGFVGKFDNSRGNDKISYLIEQIFVDPNQLSPVAVSRCHIELEKSFCNNEHITQLRDLCLSYGGSCSLLLHFKEEGEASPLSIACGREFSVRYCDELVEATKKNPAILHIWFD</sequence>
<dbReference type="Gene3D" id="3.20.20.140">
    <property type="entry name" value="Metal-dependent hydrolases"/>
    <property type="match status" value="1"/>
</dbReference>
<dbReference type="Pfam" id="PF02811">
    <property type="entry name" value="PHP"/>
    <property type="match status" value="1"/>
</dbReference>
<evidence type="ECO:0000256" key="6">
    <source>
        <dbReference type="ARBA" id="ARBA00022705"/>
    </source>
</evidence>
<keyword evidence="4 10" id="KW-0808">Transferase</keyword>
<comment type="catalytic activity">
    <reaction evidence="8">
        <text>DNA(n) + a 2'-deoxyribonucleoside 5'-triphosphate = DNA(n+1) + diphosphate</text>
        <dbReference type="Rhea" id="RHEA:22508"/>
        <dbReference type="Rhea" id="RHEA-COMP:17339"/>
        <dbReference type="Rhea" id="RHEA-COMP:17340"/>
        <dbReference type="ChEBI" id="CHEBI:33019"/>
        <dbReference type="ChEBI" id="CHEBI:61560"/>
        <dbReference type="ChEBI" id="CHEBI:173112"/>
        <dbReference type="EC" id="2.7.7.7"/>
    </reaction>
</comment>
<protein>
    <recommendedName>
        <fullName evidence="3">DNA polymerase III subunit alpha</fullName>
        <ecNumber evidence="2">2.7.7.7</ecNumber>
    </recommendedName>
</protein>
<dbReference type="GO" id="GO:0008408">
    <property type="term" value="F:3'-5' exonuclease activity"/>
    <property type="evidence" value="ECO:0007669"/>
    <property type="project" value="InterPro"/>
</dbReference>
<dbReference type="CDD" id="cd12113">
    <property type="entry name" value="PHP_PolIIIA_DnaE3"/>
    <property type="match status" value="1"/>
</dbReference>
<dbReference type="InterPro" id="IPR004013">
    <property type="entry name" value="PHP_dom"/>
</dbReference>
<dbReference type="InterPro" id="IPR011708">
    <property type="entry name" value="DNA_pol3_alpha_NTPase_dom"/>
</dbReference>
<dbReference type="Pfam" id="PF01336">
    <property type="entry name" value="tRNA_anti-codon"/>
    <property type="match status" value="1"/>
</dbReference>
<evidence type="ECO:0000256" key="2">
    <source>
        <dbReference type="ARBA" id="ARBA00012417"/>
    </source>
</evidence>
<evidence type="ECO:0000256" key="7">
    <source>
        <dbReference type="ARBA" id="ARBA00022932"/>
    </source>
</evidence>
<dbReference type="GO" id="GO:0005737">
    <property type="term" value="C:cytoplasm"/>
    <property type="evidence" value="ECO:0007669"/>
    <property type="project" value="UniProtKB-SubCell"/>
</dbReference>
<keyword evidence="11" id="KW-1185">Reference proteome</keyword>
<evidence type="ECO:0000256" key="8">
    <source>
        <dbReference type="ARBA" id="ARBA00049244"/>
    </source>
</evidence>
<feature type="domain" description="Polymerase/histidinol phosphatase N-terminal" evidence="9">
    <location>
        <begin position="16"/>
        <end position="83"/>
    </location>
</feature>
<dbReference type="GO" id="GO:0003676">
    <property type="term" value="F:nucleic acid binding"/>
    <property type="evidence" value="ECO:0007669"/>
    <property type="project" value="InterPro"/>
</dbReference>
<dbReference type="EMBL" id="QUWK01000011">
    <property type="protein sequence ID" value="RFU94229.1"/>
    <property type="molecule type" value="Genomic_DNA"/>
</dbReference>
<dbReference type="InterPro" id="IPR041931">
    <property type="entry name" value="DNA_pol3_alpha_thumb_dom"/>
</dbReference>
<dbReference type="GO" id="GO:0003887">
    <property type="term" value="F:DNA-directed DNA polymerase activity"/>
    <property type="evidence" value="ECO:0007669"/>
    <property type="project" value="UniProtKB-KW"/>
</dbReference>
<evidence type="ECO:0000256" key="4">
    <source>
        <dbReference type="ARBA" id="ARBA00022679"/>
    </source>
</evidence>
<dbReference type="PANTHER" id="PTHR32294:SF0">
    <property type="entry name" value="DNA POLYMERASE III SUBUNIT ALPHA"/>
    <property type="match status" value="1"/>
</dbReference>
<keyword evidence="5 10" id="KW-0548">Nucleotidyltransferase</keyword>
<dbReference type="InterPro" id="IPR004365">
    <property type="entry name" value="NA-bd_OB_tRNA"/>
</dbReference>
<dbReference type="GO" id="GO:0006260">
    <property type="term" value="P:DNA replication"/>
    <property type="evidence" value="ECO:0007669"/>
    <property type="project" value="UniProtKB-KW"/>
</dbReference>
<dbReference type="SMART" id="SM00481">
    <property type="entry name" value="POLIIIAc"/>
    <property type="match status" value="1"/>
</dbReference>
<name>A0A372MEM2_9SPIR</name>
<dbReference type="InterPro" id="IPR040982">
    <property type="entry name" value="DNA_pol3_finger"/>
</dbReference>
<dbReference type="Pfam" id="PF07733">
    <property type="entry name" value="DNA_pol3_alpha"/>
    <property type="match status" value="1"/>
</dbReference>
<dbReference type="InterPro" id="IPR003141">
    <property type="entry name" value="Pol/His_phosphatase_N"/>
</dbReference>
<keyword evidence="7" id="KW-0239">DNA-directed DNA polymerase</keyword>
<evidence type="ECO:0000256" key="5">
    <source>
        <dbReference type="ARBA" id="ARBA00022695"/>
    </source>
</evidence>
<dbReference type="Pfam" id="PF14579">
    <property type="entry name" value="HHH_6"/>
    <property type="match status" value="1"/>
</dbReference>
<dbReference type="Gene3D" id="1.10.150.870">
    <property type="match status" value="1"/>
</dbReference>
<accession>A0A372MEM2</accession>
<dbReference type="NCBIfam" id="TIGR00594">
    <property type="entry name" value="polc"/>
    <property type="match status" value="1"/>
</dbReference>
<evidence type="ECO:0000313" key="10">
    <source>
        <dbReference type="EMBL" id="RFU94229.1"/>
    </source>
</evidence>
<dbReference type="NCBIfam" id="NF004226">
    <property type="entry name" value="PRK05673.1"/>
    <property type="match status" value="1"/>
</dbReference>
<dbReference type="Proteomes" id="UP000264002">
    <property type="component" value="Unassembled WGS sequence"/>
</dbReference>
<dbReference type="CDD" id="cd04485">
    <property type="entry name" value="DnaE_OBF"/>
    <property type="match status" value="1"/>
</dbReference>
<dbReference type="InterPro" id="IPR004805">
    <property type="entry name" value="DnaE2/DnaE/PolC"/>
</dbReference>
<proteinExistence type="predicted"/>
<organism evidence="10 11">
    <name type="scientific">Sphaerochaeta halotolerans</name>
    <dbReference type="NCBI Taxonomy" id="2293840"/>
    <lineage>
        <taxon>Bacteria</taxon>
        <taxon>Pseudomonadati</taxon>
        <taxon>Spirochaetota</taxon>
        <taxon>Spirochaetia</taxon>
        <taxon>Spirochaetales</taxon>
        <taxon>Sphaerochaetaceae</taxon>
        <taxon>Sphaerochaeta</taxon>
    </lineage>
</organism>
<reference evidence="11" key="1">
    <citation type="submission" date="2018-08" db="EMBL/GenBank/DDBJ databases">
        <authorList>
            <person name="Grouzdev D.S."/>
            <person name="Krutkina M.S."/>
        </authorList>
    </citation>
    <scope>NUCLEOTIDE SEQUENCE [LARGE SCALE GENOMIC DNA]</scope>
    <source>
        <strain evidence="11">4-11</strain>
    </source>
</reference>
<gene>
    <name evidence="10" type="ORF">DYP60_10600</name>
</gene>
<dbReference type="InterPro" id="IPR029460">
    <property type="entry name" value="DNAPol_HHH"/>
</dbReference>
<evidence type="ECO:0000256" key="1">
    <source>
        <dbReference type="ARBA" id="ARBA00004496"/>
    </source>
</evidence>
<reference evidence="10 11" key="2">
    <citation type="submission" date="2018-09" db="EMBL/GenBank/DDBJ databases">
        <title>Genome of Sphaerochaeta halotolerans strain 4-11.</title>
        <authorList>
            <person name="Nazina T.N."/>
            <person name="Sokolova D.S."/>
        </authorList>
    </citation>
    <scope>NUCLEOTIDE SEQUENCE [LARGE SCALE GENOMIC DNA]</scope>
    <source>
        <strain evidence="10 11">4-11</strain>
    </source>
</reference>
<dbReference type="InterPro" id="IPR016195">
    <property type="entry name" value="Pol/histidinol_Pase-like"/>
</dbReference>
<keyword evidence="6" id="KW-0235">DNA replication</keyword>
<dbReference type="EC" id="2.7.7.7" evidence="2"/>
<dbReference type="AlphaFoldDB" id="A0A372MEM2"/>
<dbReference type="Gene3D" id="1.10.10.1600">
    <property type="entry name" value="Bacterial DNA polymerase III alpha subunit, thumb domain"/>
    <property type="match status" value="1"/>
</dbReference>
<evidence type="ECO:0000313" key="11">
    <source>
        <dbReference type="Proteomes" id="UP000264002"/>
    </source>
</evidence>
<dbReference type="Pfam" id="PF17657">
    <property type="entry name" value="DNA_pol3_finger"/>
    <property type="match status" value="1"/>
</dbReference>
<dbReference type="NCBIfam" id="NF005298">
    <property type="entry name" value="PRK06826.1"/>
    <property type="match status" value="1"/>
</dbReference>
<comment type="caution">
    <text evidence="10">The sequence shown here is derived from an EMBL/GenBank/DDBJ whole genome shotgun (WGS) entry which is preliminary data.</text>
</comment>
<evidence type="ECO:0000259" key="9">
    <source>
        <dbReference type="SMART" id="SM00481"/>
    </source>
</evidence>